<feature type="transmembrane region" description="Helical" evidence="9">
    <location>
        <begin position="373"/>
        <end position="394"/>
    </location>
</feature>
<dbReference type="SUPFAM" id="SSF81324">
    <property type="entry name" value="Voltage-gated potassium channels"/>
    <property type="match status" value="2"/>
</dbReference>
<keyword evidence="4 9" id="KW-1133">Transmembrane helix</keyword>
<keyword evidence="2 8" id="KW-0813">Transport</keyword>
<dbReference type="Pfam" id="PF07885">
    <property type="entry name" value="Ion_trans_2"/>
    <property type="match status" value="2"/>
</dbReference>
<dbReference type="GO" id="GO:0015271">
    <property type="term" value="F:outward rectifier potassium channel activity"/>
    <property type="evidence" value="ECO:0007669"/>
    <property type="project" value="TreeGrafter"/>
</dbReference>
<evidence type="ECO:0000256" key="1">
    <source>
        <dbReference type="ARBA" id="ARBA00004141"/>
    </source>
</evidence>
<evidence type="ECO:0000256" key="7">
    <source>
        <dbReference type="ARBA" id="ARBA00023303"/>
    </source>
</evidence>
<keyword evidence="5 8" id="KW-0406">Ion transport</keyword>
<feature type="domain" description="Potassium channel" evidence="10">
    <location>
        <begin position="178"/>
        <end position="229"/>
    </location>
</feature>
<dbReference type="Proteomes" id="UP000887540">
    <property type="component" value="Unplaced"/>
</dbReference>
<feature type="transmembrane region" description="Helical" evidence="9">
    <location>
        <begin position="319"/>
        <end position="340"/>
    </location>
</feature>
<feature type="domain" description="Potassium channel" evidence="10">
    <location>
        <begin position="326"/>
        <end position="398"/>
    </location>
</feature>
<evidence type="ECO:0000256" key="6">
    <source>
        <dbReference type="ARBA" id="ARBA00023136"/>
    </source>
</evidence>
<evidence type="ECO:0000259" key="10">
    <source>
        <dbReference type="Pfam" id="PF07885"/>
    </source>
</evidence>
<protein>
    <submittedName>
        <fullName evidence="12">Potassium channel domain-containing protein</fullName>
    </submittedName>
</protein>
<dbReference type="AlphaFoldDB" id="A0A914C8Z8"/>
<keyword evidence="7 8" id="KW-0407">Ion channel</keyword>
<organism evidence="11 12">
    <name type="scientific">Acrobeloides nanus</name>
    <dbReference type="NCBI Taxonomy" id="290746"/>
    <lineage>
        <taxon>Eukaryota</taxon>
        <taxon>Metazoa</taxon>
        <taxon>Ecdysozoa</taxon>
        <taxon>Nematoda</taxon>
        <taxon>Chromadorea</taxon>
        <taxon>Rhabditida</taxon>
        <taxon>Tylenchina</taxon>
        <taxon>Cephalobomorpha</taxon>
        <taxon>Cephaloboidea</taxon>
        <taxon>Cephalobidae</taxon>
        <taxon>Acrobeloides</taxon>
    </lineage>
</organism>
<keyword evidence="3 8" id="KW-0812">Transmembrane</keyword>
<proteinExistence type="inferred from homology"/>
<dbReference type="WBParaSite" id="ACRNAN_Path_622.g2317.t1">
    <property type="protein sequence ID" value="ACRNAN_Path_622.g2317.t1"/>
    <property type="gene ID" value="ACRNAN_Path_622.g2317"/>
</dbReference>
<evidence type="ECO:0000256" key="9">
    <source>
        <dbReference type="SAM" id="Phobius"/>
    </source>
</evidence>
<evidence type="ECO:0000256" key="3">
    <source>
        <dbReference type="ARBA" id="ARBA00022692"/>
    </source>
</evidence>
<evidence type="ECO:0000256" key="5">
    <source>
        <dbReference type="ARBA" id="ARBA00023065"/>
    </source>
</evidence>
<dbReference type="GO" id="GO:0030322">
    <property type="term" value="P:stabilization of membrane potential"/>
    <property type="evidence" value="ECO:0007669"/>
    <property type="project" value="TreeGrafter"/>
</dbReference>
<dbReference type="Gene3D" id="1.10.287.70">
    <property type="match status" value="1"/>
</dbReference>
<keyword evidence="11" id="KW-1185">Reference proteome</keyword>
<name>A0A914C8Z8_9BILA</name>
<dbReference type="PRINTS" id="PR01333">
    <property type="entry name" value="2POREKCHANEL"/>
</dbReference>
<evidence type="ECO:0000256" key="8">
    <source>
        <dbReference type="RuleBase" id="RU003857"/>
    </source>
</evidence>
<dbReference type="InterPro" id="IPR013099">
    <property type="entry name" value="K_chnl_dom"/>
</dbReference>
<sequence>MPQKRSAILSSVESLEAGRKFRVNAPQVQINGIRNGTLNRNGGKFMKFSRNLSLNSMHSDSRKNLLLLQNVGRALERTHSHLKRTRLTHVFYLLALPVYTLLGALIFQALDGEHDHRMKHLYEKRCQDDRFERLHSLQNLCENSTQECFHQMKSYLEEIERCYRKWHENKRIVTHPMSDFSNAVIYAFSVYTSIGYGNISASSVGCRIATVIYGAFGIPLFFAFIKEQGIQFRSWFIWVYMKVKTWRQKTCFDFSRLFRRGKIDKLAEKSRPDSPSAIAILVESSIEANPAAKPALVHRYSMESFTQETNGCALERRRVFISGVVIFILYLFAISALFAYTTEWDYFTAFYFLFNSVALIGFGDVFPSQPKIILVNMVSIVLGVVLFSMCYFILQEEIREKAFVASRKARMSISKYSHSIMLHTKNPWSRRNSPAFDHASLPEGSAFDQLKKRRQSAPVITIDNKKLAPP</sequence>
<feature type="transmembrane region" description="Helical" evidence="9">
    <location>
        <begin position="208"/>
        <end position="225"/>
    </location>
</feature>
<dbReference type="GO" id="GO:0005886">
    <property type="term" value="C:plasma membrane"/>
    <property type="evidence" value="ECO:0007669"/>
    <property type="project" value="TreeGrafter"/>
</dbReference>
<keyword evidence="6 9" id="KW-0472">Membrane</keyword>
<comment type="similarity">
    <text evidence="8">Belongs to the two pore domain potassium channel (TC 1.A.1.8) family.</text>
</comment>
<evidence type="ECO:0000313" key="11">
    <source>
        <dbReference type="Proteomes" id="UP000887540"/>
    </source>
</evidence>
<dbReference type="PANTHER" id="PTHR11003:SF335">
    <property type="entry name" value="POTASSIUM CHANNEL DOMAIN-CONTAINING PROTEIN"/>
    <property type="match status" value="1"/>
</dbReference>
<accession>A0A914C8Z8</accession>
<evidence type="ECO:0000256" key="4">
    <source>
        <dbReference type="ARBA" id="ARBA00022989"/>
    </source>
</evidence>
<dbReference type="PANTHER" id="PTHR11003">
    <property type="entry name" value="POTASSIUM CHANNEL, SUBFAMILY K"/>
    <property type="match status" value="1"/>
</dbReference>
<feature type="transmembrane region" description="Helical" evidence="9">
    <location>
        <begin position="90"/>
        <end position="110"/>
    </location>
</feature>
<comment type="subcellular location">
    <subcellularLocation>
        <location evidence="1">Membrane</location>
        <topology evidence="1">Multi-pass membrane protein</topology>
    </subcellularLocation>
</comment>
<reference evidence="12" key="1">
    <citation type="submission" date="2022-11" db="UniProtKB">
        <authorList>
            <consortium name="WormBaseParasite"/>
        </authorList>
    </citation>
    <scope>IDENTIFICATION</scope>
</reference>
<evidence type="ECO:0000313" key="12">
    <source>
        <dbReference type="WBParaSite" id="ACRNAN_Path_622.g2317.t1"/>
    </source>
</evidence>
<evidence type="ECO:0000256" key="2">
    <source>
        <dbReference type="ARBA" id="ARBA00022448"/>
    </source>
</evidence>
<dbReference type="GO" id="GO:0022841">
    <property type="term" value="F:potassium ion leak channel activity"/>
    <property type="evidence" value="ECO:0007669"/>
    <property type="project" value="TreeGrafter"/>
</dbReference>
<dbReference type="InterPro" id="IPR003280">
    <property type="entry name" value="2pore_dom_K_chnl"/>
</dbReference>